<sequence length="1490" mass="165284">MTVFSADKFSSGDIAARAEYFEKGEGILLEDGQEPERSTGGEDYYHRPGADTLLTEYLGQGAQLMELGINPQDGDYAALMSGTNPRTGKSYVTERRQGELQRGTGLAGYSTSFNIDKTLSLVYAALPREQQVLFEKAVMEASRRTMEYAEGKGYFGYRLGAQGVERHAGKMMAAAYLHFTNRNQEPHLHVHVEIPNACLGADGKWRPLDGGEIFKRQAEFAALYDCYLAHALGRDIPQLSKHLESDLEHHGLRVAGISRETVLEFSTRRIEVLQGLDEMGASGAAAATGVAKRSRKGKKAVDAETLRAEWREQLQNLHQELQRGDLTPETKLFAEQLVFRNASVFGEHALDRAAAQLAILHGGEPAIPAIKTGLIRQLGVIELPQEGRHREFTTENYRQLEAELLAYAHGAQRPEARFTIKPLDTEMAIARIEREKGYAMRDEQRAVVRFCTSGARVQIIQGAAGTGKSVSLAALREAYESAGNRVIGLAPSGAAAAELQNSAGIQARTIHSLLMRLENDNAQYREKLRPSDVIICDEAGLADLRTLHKLAGYCDAAGAKLILVGDGRQLEAVGSASVLDMLTAEVGCAELIQIARQKDPADRAISQAWFEGPAEQGGPDALEMMKARGLLKMPADDTRDKPIDLVMRDALQAHAEGTDWQEILLLADRNQSVRSLNNKVREHRFKIGELDKAQQVRIPVETGRGDYADLDLAPGDRIMLRKNQKIDGEPVYNGDRATLTGIERVQTGTDDNGEPIYDTKLTARLDRTKEEVSWNLSDYASIDHAYAMTVHKSQGLTVDRAFYLTSDSTDRRLAYVAYTRSRYACGFYIGNDQESLDTLARNTAAFKSKRCALDADKEFRALIRANAEAGLYEAQPIKTPQPSTKDLLEKAGERFEYPTEPKAEPKVAPEIQVMPATQADHDLSVARGFAVTGLVDLPNDTRLKPGKPYELPADAKRVALLAVPLPLLQNTKEEIENERSGIFRADRERAPERIRELADAERAGRFTHHTVEDPRESAWANPRNGLRKLSECRLASDCGRGRTGVLQDHARDRGRTAAGVRRDGAAAQGQVGSDMPKPRRVWTKAEQQRETQAIRDRVDLRDHAERLGYVQVSGSGARVRMENKGLDKSDPMREITLKPNVKGEPSWVATKAGQGSGLGGDVFHLHQHATGQSFLETRDELRKLAFNKEFDASARYQGMSDAQREARIQEQRQAEALKAEVRRAEAFRQYQRTLAEPSQFLLARGISEQTLAETKWRTDRHGNAVFPHIREDGKFTGFERKKDGPALYSKSERGIYVANPNCPNPERIKVAEGGTDALSLYQMDTPEQRARTLYVSSGGNPAEDTARALRGLSERTGAKQIDLLYDQDKAGTGHTEMLQKAIAEKAPRLQVEDRRGDYAMREGEDPNDLLRRLQAERQQNAESTQHQEQPRSAAGNRTPSTQPTREAGQDKPSIQEDQAQQQTAQSKLEPAQQTESDQTQDHYQSRGISR</sequence>
<dbReference type="Proteomes" id="UP000032841">
    <property type="component" value="Chromosome"/>
</dbReference>
<evidence type="ECO:0000313" key="4">
    <source>
        <dbReference type="Proteomes" id="UP000032841"/>
    </source>
</evidence>
<gene>
    <name evidence="3" type="primary">traA</name>
    <name evidence="3" type="ORF">BN5_3812</name>
</gene>
<dbReference type="SUPFAM" id="SSF56731">
    <property type="entry name" value="DNA primase core"/>
    <property type="match status" value="1"/>
</dbReference>
<dbReference type="Pfam" id="PF08751">
    <property type="entry name" value="TrwC"/>
    <property type="match status" value="1"/>
</dbReference>
<dbReference type="RefSeq" id="WP_003463586.1">
    <property type="nucleotide sequence ID" value="NZ_HG916826.1"/>
</dbReference>
<dbReference type="PANTHER" id="PTHR47642">
    <property type="entry name" value="ATP-DEPENDENT DNA HELICASE"/>
    <property type="match status" value="1"/>
</dbReference>
<feature type="compositionally biased region" description="Polar residues" evidence="1">
    <location>
        <begin position="1417"/>
        <end position="1427"/>
    </location>
</feature>
<dbReference type="CDD" id="cd17933">
    <property type="entry name" value="DEXSc_RecD-like"/>
    <property type="match status" value="1"/>
</dbReference>
<dbReference type="CDD" id="cd18809">
    <property type="entry name" value="SF1_C_RecD"/>
    <property type="match status" value="1"/>
</dbReference>
<dbReference type="NCBIfam" id="NF041492">
    <property type="entry name" value="MobF"/>
    <property type="match status" value="1"/>
</dbReference>
<feature type="domain" description="TrwC relaxase" evidence="2">
    <location>
        <begin position="36"/>
        <end position="316"/>
    </location>
</feature>
<accession>W6RKM2</accession>
<name>W6RKM2_ECTO5</name>
<dbReference type="KEGG" id="ppse:BN5_3812"/>
<dbReference type="InterPro" id="IPR027417">
    <property type="entry name" value="P-loop_NTPase"/>
</dbReference>
<feature type="compositionally biased region" description="Polar residues" evidence="1">
    <location>
        <begin position="1435"/>
        <end position="1444"/>
    </location>
</feature>
<dbReference type="Pfam" id="PF13155">
    <property type="entry name" value="Toprim_2"/>
    <property type="match status" value="1"/>
</dbReference>
<dbReference type="InterPro" id="IPR014862">
    <property type="entry name" value="TrwC"/>
</dbReference>
<dbReference type="eggNOG" id="COG0507">
    <property type="taxonomic scope" value="Bacteria"/>
</dbReference>
<evidence type="ECO:0000259" key="2">
    <source>
        <dbReference type="Pfam" id="PF08751"/>
    </source>
</evidence>
<evidence type="ECO:0000313" key="3">
    <source>
        <dbReference type="EMBL" id="CDM42354.1"/>
    </source>
</evidence>
<proteinExistence type="predicted"/>
<feature type="region of interest" description="Disordered" evidence="1">
    <location>
        <begin position="1417"/>
        <end position="1490"/>
    </location>
</feature>
<dbReference type="Gene3D" id="3.40.50.300">
    <property type="entry name" value="P-loop containing nucleotide triphosphate hydrolases"/>
    <property type="match status" value="2"/>
</dbReference>
<dbReference type="Gene3D" id="2.30.30.940">
    <property type="match status" value="1"/>
</dbReference>
<dbReference type="SUPFAM" id="SSF52540">
    <property type="entry name" value="P-loop containing nucleoside triphosphate hydrolases"/>
    <property type="match status" value="1"/>
</dbReference>
<dbReference type="SUPFAM" id="SSF55464">
    <property type="entry name" value="Origin of replication-binding domain, RBD-like"/>
    <property type="match status" value="1"/>
</dbReference>
<dbReference type="EMBL" id="HG916826">
    <property type="protein sequence ID" value="CDM42354.1"/>
    <property type="molecule type" value="Genomic_DNA"/>
</dbReference>
<dbReference type="eggNOG" id="COG4643">
    <property type="taxonomic scope" value="Bacteria"/>
</dbReference>
<reference evidence="3 4" key="1">
    <citation type="submission" date="2013-11" db="EMBL/GenBank/DDBJ databases">
        <title>Complete genome sequence of the cyanide-degrading bacterium Pseudomonas pseudoalcaligenes CECT 5344.</title>
        <authorList>
            <person name="Wibberg D."/>
            <person name="Puehler A."/>
            <person name="Schlueter A."/>
        </authorList>
    </citation>
    <scope>NUCLEOTIDE SEQUENCE [LARGE SCALE GENOMIC DNA]</scope>
    <source>
        <strain evidence="4">CECT 5344</strain>
    </source>
</reference>
<dbReference type="Gene3D" id="3.40.1360.10">
    <property type="match status" value="1"/>
</dbReference>
<protein>
    <submittedName>
        <fullName evidence="3">Conjugation protein</fullName>
    </submittedName>
</protein>
<feature type="compositionally biased region" description="Low complexity" evidence="1">
    <location>
        <begin position="1455"/>
        <end position="1465"/>
    </location>
</feature>
<dbReference type="InterPro" id="IPR051055">
    <property type="entry name" value="PIF1_helicase"/>
</dbReference>
<organism evidence="3 4">
    <name type="scientific">Ectopseudomonas oleovorans (strain CECT 5344)</name>
    <name type="common">Pseudomonas pseudoalcaligenes</name>
    <dbReference type="NCBI Taxonomy" id="1182590"/>
    <lineage>
        <taxon>Bacteria</taxon>
        <taxon>Pseudomonadati</taxon>
        <taxon>Pseudomonadota</taxon>
        <taxon>Gammaproteobacteria</taxon>
        <taxon>Pseudomonadales</taxon>
        <taxon>Pseudomonadaceae</taxon>
        <taxon>Ectopseudomonas</taxon>
    </lineage>
</organism>
<dbReference type="HOGENOM" id="CLU_251161_0_0_6"/>
<evidence type="ECO:0000256" key="1">
    <source>
        <dbReference type="SAM" id="MobiDB-lite"/>
    </source>
</evidence>
<dbReference type="Pfam" id="PF13604">
    <property type="entry name" value="AAA_30"/>
    <property type="match status" value="1"/>
</dbReference>
<feature type="compositionally biased region" description="Basic and acidic residues" evidence="1">
    <location>
        <begin position="1050"/>
        <end position="1064"/>
    </location>
</feature>
<feature type="region of interest" description="Disordered" evidence="1">
    <location>
        <begin position="1050"/>
        <end position="1079"/>
    </location>
</feature>